<proteinExistence type="inferred from homology"/>
<gene>
    <name evidence="3" type="ORF">OU682_03200</name>
</gene>
<accession>A0ABT4J2I6</accession>
<dbReference type="Proteomes" id="UP001149822">
    <property type="component" value="Unassembled WGS sequence"/>
</dbReference>
<keyword evidence="2" id="KW-0663">Pyridoxal phosphate</keyword>
<dbReference type="GO" id="GO:0008483">
    <property type="term" value="F:transaminase activity"/>
    <property type="evidence" value="ECO:0007669"/>
    <property type="project" value="UniProtKB-KW"/>
</dbReference>
<dbReference type="PANTHER" id="PTHR30244:SF34">
    <property type="entry name" value="DTDP-4-AMINO-4,6-DIDEOXYGALACTOSE TRANSAMINASE"/>
    <property type="match status" value="1"/>
</dbReference>
<keyword evidence="3" id="KW-0808">Transferase</keyword>
<evidence type="ECO:0000256" key="1">
    <source>
        <dbReference type="ARBA" id="ARBA00037999"/>
    </source>
</evidence>
<dbReference type="Gene3D" id="3.40.640.10">
    <property type="entry name" value="Type I PLP-dependent aspartate aminotransferase-like (Major domain)"/>
    <property type="match status" value="1"/>
</dbReference>
<sequence>MAARWPIYDDEQIEAVAAVLRSGRVNAWTGPDVTAFEQAYVQATGARFAIAMANGSVTMDAALYALDLQPGDEVIVTPRSFISSASCVLLAGGVPVFADVDPDSQNITPRTIEPLITPRTRGIIPVHLAGWPCDMPGIMALAERHGLWVMEDCAQAHGAMIGDTHVGRFGTLASLSFCQDKIMTTGGEGGMILTDDEALYERLWSFKDHGKSRAETLRQDHPPGFRWLHAAGPGTNLRMTGPSAALGLVQLQRLPEWRAIRTRNAMILADAFAALPGLRVPLPEAGLTHAYYRFYAFLRPERLRPGWTRQRILDSLAERGLTAFSGSCSEIYREGTFASRNIGPAAPLPVAQALGETSLAFLVDPSWSAPDMHDMAQGVAEVLDQANA</sequence>
<dbReference type="RefSeq" id="WP_268940614.1">
    <property type="nucleotide sequence ID" value="NZ_JAPTYD010000002.1"/>
</dbReference>
<keyword evidence="3" id="KW-0032">Aminotransferase</keyword>
<keyword evidence="4" id="KW-1185">Reference proteome</keyword>
<dbReference type="EMBL" id="JAPTYD010000002">
    <property type="protein sequence ID" value="MCZ0960623.1"/>
    <property type="molecule type" value="Genomic_DNA"/>
</dbReference>
<dbReference type="Pfam" id="PF01041">
    <property type="entry name" value="DegT_DnrJ_EryC1"/>
    <property type="match status" value="1"/>
</dbReference>
<dbReference type="CDD" id="cd00616">
    <property type="entry name" value="AHBA_syn"/>
    <property type="match status" value="1"/>
</dbReference>
<dbReference type="PIRSF" id="PIRSF000390">
    <property type="entry name" value="PLP_StrS"/>
    <property type="match status" value="1"/>
</dbReference>
<dbReference type="InterPro" id="IPR015424">
    <property type="entry name" value="PyrdxlP-dep_Trfase"/>
</dbReference>
<dbReference type="PANTHER" id="PTHR30244">
    <property type="entry name" value="TRANSAMINASE"/>
    <property type="match status" value="1"/>
</dbReference>
<reference evidence="3" key="1">
    <citation type="submission" date="2022-12" db="EMBL/GenBank/DDBJ databases">
        <title>Paracoccus sp. EF6 isolated from a lake water.</title>
        <authorList>
            <person name="Liu H."/>
        </authorList>
    </citation>
    <scope>NUCLEOTIDE SEQUENCE</scope>
    <source>
        <strain evidence="3">EF6</strain>
    </source>
</reference>
<evidence type="ECO:0000313" key="4">
    <source>
        <dbReference type="Proteomes" id="UP001149822"/>
    </source>
</evidence>
<dbReference type="SUPFAM" id="SSF53383">
    <property type="entry name" value="PLP-dependent transferases"/>
    <property type="match status" value="1"/>
</dbReference>
<name>A0ABT4J2I6_9RHOB</name>
<protein>
    <submittedName>
        <fullName evidence="3">DegT/DnrJ/EryC1/StrS aminotransferase family protein</fullName>
    </submittedName>
</protein>
<evidence type="ECO:0000313" key="3">
    <source>
        <dbReference type="EMBL" id="MCZ0960623.1"/>
    </source>
</evidence>
<dbReference type="InterPro" id="IPR015422">
    <property type="entry name" value="PyrdxlP-dep_Trfase_small"/>
</dbReference>
<dbReference type="InterPro" id="IPR015421">
    <property type="entry name" value="PyrdxlP-dep_Trfase_major"/>
</dbReference>
<comment type="caution">
    <text evidence="3">The sequence shown here is derived from an EMBL/GenBank/DDBJ whole genome shotgun (WGS) entry which is preliminary data.</text>
</comment>
<evidence type="ECO:0000256" key="2">
    <source>
        <dbReference type="RuleBase" id="RU004508"/>
    </source>
</evidence>
<dbReference type="InterPro" id="IPR000653">
    <property type="entry name" value="DegT/StrS_aminotransferase"/>
</dbReference>
<dbReference type="Gene3D" id="3.90.1150.10">
    <property type="entry name" value="Aspartate Aminotransferase, domain 1"/>
    <property type="match status" value="1"/>
</dbReference>
<comment type="similarity">
    <text evidence="1 2">Belongs to the DegT/DnrJ/EryC1 family.</text>
</comment>
<organism evidence="3 4">
    <name type="scientific">Paracoccus benzoatiresistens</name>
    <dbReference type="NCBI Taxonomy" id="2997341"/>
    <lineage>
        <taxon>Bacteria</taxon>
        <taxon>Pseudomonadati</taxon>
        <taxon>Pseudomonadota</taxon>
        <taxon>Alphaproteobacteria</taxon>
        <taxon>Rhodobacterales</taxon>
        <taxon>Paracoccaceae</taxon>
        <taxon>Paracoccus</taxon>
    </lineage>
</organism>